<dbReference type="InterPro" id="IPR000210">
    <property type="entry name" value="BTB/POZ_dom"/>
</dbReference>
<dbReference type="CDD" id="cd18316">
    <property type="entry name" value="BTB_POZ_KCTD-like"/>
    <property type="match status" value="1"/>
</dbReference>
<gene>
    <name evidence="2" type="primary">Bm5959</name>
    <name evidence="2" type="ORF">BM_BM5959</name>
</gene>
<dbReference type="KEGG" id="bmy:BM_BM5959"/>
<name>A0A4E9FKH0_BRUMA</name>
<dbReference type="Proteomes" id="UP000006672">
    <property type="component" value="Unassembled WGS sequence"/>
</dbReference>
<reference evidence="3" key="1">
    <citation type="journal article" date="2007" name="Science">
        <title>Draft genome of the filarial nematode parasite Brugia malayi.</title>
        <authorList>
            <person name="Ghedin E."/>
            <person name="Wang S."/>
            <person name="Spiro D."/>
            <person name="Caler E."/>
            <person name="Zhao Q."/>
            <person name="Crabtree J."/>
            <person name="Allen J.E."/>
            <person name="Delcher A.L."/>
            <person name="Guiliano D.B."/>
            <person name="Miranda-Saavedra D."/>
            <person name="Angiuoli S.V."/>
            <person name="Creasy T."/>
            <person name="Amedeo P."/>
            <person name="Haas B."/>
            <person name="El-Sayed N.M."/>
            <person name="Wortman J.R."/>
            <person name="Feldblyum T."/>
            <person name="Tallon L."/>
            <person name="Schatz M."/>
            <person name="Shumway M."/>
            <person name="Koo H."/>
            <person name="Salzberg S.L."/>
            <person name="Schobel S."/>
            <person name="Pertea M."/>
            <person name="Pop M."/>
            <person name="White O."/>
            <person name="Barton G.J."/>
            <person name="Carlow C.K."/>
            <person name="Crawford M.J."/>
            <person name="Daub J."/>
            <person name="Dimmic M.W."/>
            <person name="Estes C.F."/>
            <person name="Foster J.M."/>
            <person name="Ganatra M."/>
            <person name="Gregory W.F."/>
            <person name="Johnson N.M."/>
            <person name="Jin J."/>
            <person name="Komuniecki R."/>
            <person name="Korf I."/>
            <person name="Kumar S."/>
            <person name="Laney S."/>
            <person name="Li B.W."/>
            <person name="Li W."/>
            <person name="Lindblom T.H."/>
            <person name="Lustigman S."/>
            <person name="Ma D."/>
            <person name="Maina C.V."/>
            <person name="Martin D.M."/>
            <person name="McCarter J.P."/>
            <person name="McReynolds L."/>
            <person name="Mitreva M."/>
            <person name="Nutman T.B."/>
            <person name="Parkinson J."/>
            <person name="Peregrin-Alvarez J.M."/>
            <person name="Poole C."/>
            <person name="Ren Q."/>
            <person name="Saunders L."/>
            <person name="Sluder A.E."/>
            <person name="Smith K."/>
            <person name="Stanke M."/>
            <person name="Unnasch T.R."/>
            <person name="Ware J."/>
            <person name="Wei A.D."/>
            <person name="Weil G."/>
            <person name="Williams D.J."/>
            <person name="Zhang Y."/>
            <person name="Williams S.A."/>
            <person name="Fraser-Liggett C."/>
            <person name="Slatko B."/>
            <person name="Blaxter M.L."/>
            <person name="Scott A.L."/>
        </authorList>
    </citation>
    <scope>NUCLEOTIDE SEQUENCE</scope>
    <source>
        <strain evidence="3">FR3</strain>
    </source>
</reference>
<organism evidence="2">
    <name type="scientific">Brugia malayi</name>
    <name type="common">Filarial nematode worm</name>
    <dbReference type="NCBI Taxonomy" id="6279"/>
    <lineage>
        <taxon>Eukaryota</taxon>
        <taxon>Metazoa</taxon>
        <taxon>Ecdysozoa</taxon>
        <taxon>Nematoda</taxon>
        <taxon>Chromadorea</taxon>
        <taxon>Rhabditida</taxon>
        <taxon>Spirurina</taxon>
        <taxon>Spiruromorpha</taxon>
        <taxon>Filarioidea</taxon>
        <taxon>Onchocercidae</taxon>
        <taxon>Brugia</taxon>
    </lineage>
</organism>
<sequence length="312" mass="35324">MEEQFIVLDVGGRLFKTKVTTLTSIDGSYFQQLFTAKCDHLLDSNGHLFIDRNNDVFPVILGYLRHGKSYPLPVDDYKLSLIIYEAQFYKLPELIEAAESVRSCMKRNFIPSKSLVSSSNSSGKQYSMQKFKNASLAKEMTTKSLLTIPMAPPLPQKFADDNETLLKQFVRKLSKKHNKDKIEIGPPNEFKHIVHIGQMDDGQKIVIDHSSNDQKTIKTIVQAICDEISSLPIVYSLIDADENANCSKSVEIFFTESTIQAYHSDMPLSPQKLSTSLRTGFYDNCCYEIARSDKTKRFRIKGIKSSPIVTDI</sequence>
<dbReference type="OrthoDB" id="2414723at2759"/>
<dbReference type="WBParaSite" id="Bm5959.1">
    <property type="protein sequence ID" value="Bm5959.1"/>
    <property type="gene ID" value="WBGene00226220"/>
</dbReference>
<dbReference type="PROSITE" id="PS50108">
    <property type="entry name" value="CRIB"/>
    <property type="match status" value="1"/>
</dbReference>
<dbReference type="EMBL" id="CAAKNF010000194">
    <property type="protein sequence ID" value="VIO97036.1"/>
    <property type="molecule type" value="Genomic_DNA"/>
</dbReference>
<dbReference type="InterPro" id="IPR011333">
    <property type="entry name" value="SKP1/BTB/POZ_sf"/>
</dbReference>
<dbReference type="Gene3D" id="3.30.710.10">
    <property type="entry name" value="Potassium Channel Kv1.1, Chain A"/>
    <property type="match status" value="1"/>
</dbReference>
<dbReference type="AlphaFoldDB" id="A0A4E9FKH0"/>
<evidence type="ECO:0000259" key="1">
    <source>
        <dbReference type="PROSITE" id="PS50108"/>
    </source>
</evidence>
<proteinExistence type="predicted"/>
<evidence type="ECO:0000313" key="2">
    <source>
        <dbReference type="EMBL" id="VIO97036.1"/>
    </source>
</evidence>
<accession>A0A8L7TAY3</accession>
<dbReference type="Pfam" id="PF02214">
    <property type="entry name" value="BTB_2"/>
    <property type="match status" value="1"/>
</dbReference>
<accession>A0A4E9FKH0</accession>
<dbReference type="InterPro" id="IPR000095">
    <property type="entry name" value="CRIB_dom"/>
</dbReference>
<protein>
    <submittedName>
        <fullName evidence="4">CRIB domain-containing protein</fullName>
    </submittedName>
</protein>
<dbReference type="RefSeq" id="XP_042936772.1">
    <property type="nucleotide sequence ID" value="XM_043080838.1"/>
</dbReference>
<dbReference type="SMART" id="SM00225">
    <property type="entry name" value="BTB"/>
    <property type="match status" value="1"/>
</dbReference>
<dbReference type="PANTHER" id="PTHR11145">
    <property type="entry name" value="BTB/POZ DOMAIN-CONTAINING ADAPTER FOR CUL3-MEDIATED RHOA DEGRADATION PROTEIN FAMILY MEMBER"/>
    <property type="match status" value="1"/>
</dbReference>
<dbReference type="InterPro" id="IPR045068">
    <property type="entry name" value="BACURD1-3"/>
</dbReference>
<dbReference type="SUPFAM" id="SSF54695">
    <property type="entry name" value="POZ domain"/>
    <property type="match status" value="1"/>
</dbReference>
<dbReference type="InterPro" id="IPR003131">
    <property type="entry name" value="T1-type_BTB"/>
</dbReference>
<evidence type="ECO:0000313" key="3">
    <source>
        <dbReference type="Proteomes" id="UP000006672"/>
    </source>
</evidence>
<dbReference type="GeneID" id="66059970"/>
<dbReference type="GO" id="GO:0051260">
    <property type="term" value="P:protein homooligomerization"/>
    <property type="evidence" value="ECO:0007669"/>
    <property type="project" value="InterPro"/>
</dbReference>
<keyword evidence="3" id="KW-1185">Reference proteome</keyword>
<feature type="domain" description="CRIB" evidence="1">
    <location>
        <begin position="184"/>
        <end position="197"/>
    </location>
</feature>
<dbReference type="CTD" id="66059970"/>
<evidence type="ECO:0000313" key="4">
    <source>
        <dbReference type="WBParaSite" id="Bm5959.1"/>
    </source>
</evidence>
<reference evidence="2" key="2">
    <citation type="submission" date="2019-04" db="EMBL/GenBank/DDBJ databases">
        <authorList>
            <person name="Howe K."/>
            <person name="Paulini M."/>
            <person name="Williams G."/>
        </authorList>
    </citation>
    <scope>NUCLEOTIDE SEQUENCE [LARGE SCALE GENOMIC DNA]</scope>
    <source>
        <strain evidence="2">FR3</strain>
    </source>
</reference>
<reference evidence="4" key="3">
    <citation type="submission" date="2022-04" db="UniProtKB">
        <authorList>
            <consortium name="WormBaseParasite"/>
        </authorList>
    </citation>
    <scope>IDENTIFICATION</scope>
</reference>
<dbReference type="PANTHER" id="PTHR11145:SF8">
    <property type="entry name" value="RE57120P"/>
    <property type="match status" value="1"/>
</dbReference>